<dbReference type="AlphaFoldDB" id="A0AAD5GEU1"/>
<proteinExistence type="predicted"/>
<evidence type="ECO:0000313" key="2">
    <source>
        <dbReference type="EMBL" id="KAI7737518.1"/>
    </source>
</evidence>
<dbReference type="EMBL" id="JAMZMK010009003">
    <property type="protein sequence ID" value="KAI7737518.1"/>
    <property type="molecule type" value="Genomic_DNA"/>
</dbReference>
<feature type="compositionally biased region" description="Polar residues" evidence="1">
    <location>
        <begin position="46"/>
        <end position="56"/>
    </location>
</feature>
<feature type="region of interest" description="Disordered" evidence="1">
    <location>
        <begin position="37"/>
        <end position="56"/>
    </location>
</feature>
<dbReference type="Proteomes" id="UP001206925">
    <property type="component" value="Unassembled WGS sequence"/>
</dbReference>
<evidence type="ECO:0000256" key="1">
    <source>
        <dbReference type="SAM" id="MobiDB-lite"/>
    </source>
</evidence>
<evidence type="ECO:0000313" key="3">
    <source>
        <dbReference type="Proteomes" id="UP001206925"/>
    </source>
</evidence>
<organism evidence="2 3">
    <name type="scientific">Ambrosia artemisiifolia</name>
    <name type="common">Common ragweed</name>
    <dbReference type="NCBI Taxonomy" id="4212"/>
    <lineage>
        <taxon>Eukaryota</taxon>
        <taxon>Viridiplantae</taxon>
        <taxon>Streptophyta</taxon>
        <taxon>Embryophyta</taxon>
        <taxon>Tracheophyta</taxon>
        <taxon>Spermatophyta</taxon>
        <taxon>Magnoliopsida</taxon>
        <taxon>eudicotyledons</taxon>
        <taxon>Gunneridae</taxon>
        <taxon>Pentapetalae</taxon>
        <taxon>asterids</taxon>
        <taxon>campanulids</taxon>
        <taxon>Asterales</taxon>
        <taxon>Asteraceae</taxon>
        <taxon>Asteroideae</taxon>
        <taxon>Heliantheae alliance</taxon>
        <taxon>Heliantheae</taxon>
        <taxon>Ambrosia</taxon>
    </lineage>
</organism>
<name>A0AAD5GEU1_AMBAR</name>
<feature type="non-terminal residue" evidence="2">
    <location>
        <position position="1"/>
    </location>
</feature>
<protein>
    <submittedName>
        <fullName evidence="2">Uncharacterized protein</fullName>
    </submittedName>
</protein>
<accession>A0AAD5GEU1</accession>
<gene>
    <name evidence="2" type="ORF">M8C21_029845</name>
</gene>
<keyword evidence="3" id="KW-1185">Reference proteome</keyword>
<comment type="caution">
    <text evidence="2">The sequence shown here is derived from an EMBL/GenBank/DDBJ whole genome shotgun (WGS) entry which is preliminary data.</text>
</comment>
<sequence length="56" mass="6009">MDFHLQDPPSNMVPPFSSPPRAVIRNNFAGDVAVAGLGRGQPLSVERNTTSSDEVE</sequence>
<reference evidence="2" key="1">
    <citation type="submission" date="2022-06" db="EMBL/GenBank/DDBJ databases">
        <title>Uncovering the hologenomic basis of an extraordinary plant invasion.</title>
        <authorList>
            <person name="Bieker V.C."/>
            <person name="Martin M.D."/>
            <person name="Gilbert T."/>
            <person name="Hodgins K."/>
            <person name="Battlay P."/>
            <person name="Petersen B."/>
            <person name="Wilson J."/>
        </authorList>
    </citation>
    <scope>NUCLEOTIDE SEQUENCE</scope>
    <source>
        <strain evidence="2">AA19_3_7</strain>
        <tissue evidence="2">Leaf</tissue>
    </source>
</reference>